<dbReference type="AlphaFoldDB" id="A0AA96V6K1"/>
<gene>
    <name evidence="1" type="ORF">MsAc7_16300</name>
</gene>
<dbReference type="RefSeq" id="WP_338102394.1">
    <property type="nucleotide sequence ID" value="NZ_CP131060.1"/>
</dbReference>
<keyword evidence="2" id="KW-1185">Reference proteome</keyword>
<dbReference type="GeneID" id="89230726"/>
<name>A0AA96V6K1_9EURY</name>
<proteinExistence type="predicted"/>
<organism evidence="1 2">
    <name type="scientific">Methanolapillus millepedarum</name>
    <dbReference type="NCBI Taxonomy" id="3028296"/>
    <lineage>
        <taxon>Archaea</taxon>
        <taxon>Methanobacteriati</taxon>
        <taxon>Methanobacteriota</taxon>
        <taxon>Stenosarchaea group</taxon>
        <taxon>Methanomicrobia</taxon>
        <taxon>Methanosarcinales</taxon>
        <taxon>Methanosarcinaceae</taxon>
        <taxon>Methanolapillus</taxon>
    </lineage>
</organism>
<evidence type="ECO:0000313" key="2">
    <source>
        <dbReference type="Proteomes" id="UP001303587"/>
    </source>
</evidence>
<reference evidence="1 2" key="1">
    <citation type="submission" date="2023-07" db="EMBL/GenBank/DDBJ databases">
        <title>Closed genoem sequence of Methanosarcinaceae archaeon Ac7.</title>
        <authorList>
            <person name="Poehlein A."/>
            <person name="Protasov E."/>
            <person name="Platt K."/>
            <person name="Reeh H."/>
            <person name="Daniel R."/>
            <person name="Brune A."/>
        </authorList>
    </citation>
    <scope>NUCLEOTIDE SEQUENCE [LARGE SCALE GENOMIC DNA]</scope>
    <source>
        <strain evidence="1 2">Ac7</strain>
    </source>
</reference>
<dbReference type="EMBL" id="CP131060">
    <property type="protein sequence ID" value="WNY26058.1"/>
    <property type="molecule type" value="Genomic_DNA"/>
</dbReference>
<sequence length="82" mass="8805">MEITPKTMGQVVVLVLIILFALLAADEIYDYYNDERVGETCVSSGNVGSSVLIDFKETGIPIGFVPANSDSGPFEIGFVPFS</sequence>
<evidence type="ECO:0000313" key="1">
    <source>
        <dbReference type="EMBL" id="WNY26058.1"/>
    </source>
</evidence>
<protein>
    <submittedName>
        <fullName evidence="1">Uncharacterized protein</fullName>
    </submittedName>
</protein>
<dbReference type="Proteomes" id="UP001303587">
    <property type="component" value="Chromosome"/>
</dbReference>
<accession>A0AA96V6K1</accession>